<organism evidence="1 2">
    <name type="scientific">Alectoria fallacina</name>
    <dbReference type="NCBI Taxonomy" id="1903189"/>
    <lineage>
        <taxon>Eukaryota</taxon>
        <taxon>Fungi</taxon>
        <taxon>Dikarya</taxon>
        <taxon>Ascomycota</taxon>
        <taxon>Pezizomycotina</taxon>
        <taxon>Lecanoromycetes</taxon>
        <taxon>OSLEUM clade</taxon>
        <taxon>Lecanoromycetidae</taxon>
        <taxon>Lecanorales</taxon>
        <taxon>Lecanorineae</taxon>
        <taxon>Parmeliaceae</taxon>
        <taxon>Alectoria</taxon>
    </lineage>
</organism>
<dbReference type="AlphaFoldDB" id="A0A8H3G136"/>
<dbReference type="Proteomes" id="UP000664203">
    <property type="component" value="Unassembled WGS sequence"/>
</dbReference>
<dbReference type="EMBL" id="CAJPDR010000303">
    <property type="protein sequence ID" value="CAF9931243.1"/>
    <property type="molecule type" value="Genomic_DNA"/>
</dbReference>
<evidence type="ECO:0000313" key="2">
    <source>
        <dbReference type="Proteomes" id="UP000664203"/>
    </source>
</evidence>
<name>A0A8H3G136_9LECA</name>
<dbReference type="OrthoDB" id="5328816at2759"/>
<protein>
    <submittedName>
        <fullName evidence="1">Uncharacterized protein</fullName>
    </submittedName>
</protein>
<accession>A0A8H3G136</accession>
<sequence length="186" mass="20200">MYTLSRGAICTSAPGLLPTVRDCNDLIEAIRWLSRLPNENNMKAWGRRLPTTLDTQKVPKVFWISGRGPTTCAVHVDVDSYDLFAVDDFRLADVASAGEEVVAQCLSPKGKVGLAYPAGPDGNVHAKVVRTDSPFELRSFNQSDVQRFAVPGTTDTLQVVTIDPAMLISLGFHLASNVTASILRVE</sequence>
<reference evidence="1" key="1">
    <citation type="submission" date="2021-03" db="EMBL/GenBank/DDBJ databases">
        <authorList>
            <person name="Tagirdzhanova G."/>
        </authorList>
    </citation>
    <scope>NUCLEOTIDE SEQUENCE</scope>
</reference>
<gene>
    <name evidence="1" type="ORF">ALECFALPRED_004963</name>
</gene>
<proteinExistence type="predicted"/>
<comment type="caution">
    <text evidence="1">The sequence shown here is derived from an EMBL/GenBank/DDBJ whole genome shotgun (WGS) entry which is preliminary data.</text>
</comment>
<evidence type="ECO:0000313" key="1">
    <source>
        <dbReference type="EMBL" id="CAF9931243.1"/>
    </source>
</evidence>
<keyword evidence="2" id="KW-1185">Reference proteome</keyword>